<organism evidence="1 2">
    <name type="scientific">Candidatus Liberibacter africanus PTSAPSY</name>
    <dbReference type="NCBI Taxonomy" id="1277257"/>
    <lineage>
        <taxon>Bacteria</taxon>
        <taxon>Pseudomonadati</taxon>
        <taxon>Pseudomonadota</taxon>
        <taxon>Alphaproteobacteria</taxon>
        <taxon>Hyphomicrobiales</taxon>
        <taxon>Rhizobiaceae</taxon>
        <taxon>Liberibacter</taxon>
    </lineage>
</organism>
<gene>
    <name evidence="1" type="ORF">G293_02265</name>
</gene>
<dbReference type="STRING" id="1277257.G293_02265"/>
<proteinExistence type="predicted"/>
<protein>
    <submittedName>
        <fullName evidence="1">Uncharacterized protein</fullName>
    </submittedName>
</protein>
<dbReference type="RefSeq" id="WP_047264125.1">
    <property type="nucleotide sequence ID" value="NZ_CP004021.1"/>
</dbReference>
<sequence>MNQTKSNIIPFPNKNGFPNLESLTNEELAETYKESLDLKAWCLEVEEEVKRRLANGSKVQNLKLSIKRRGDKRWVKDTTLSRKKILGDHFYEKKPISPTGIEMLAKKGLITAEQLLAVQQYIKKSNKDILTIEFEEQSSPTTTQKPLEEDYVF</sequence>
<reference evidence="1 2" key="1">
    <citation type="journal article" date="2015" name="Genome Announc.">
        <title>Complete Genome Sequence of 'Candidatus Liberibacter africanus,' a Bacterium Associated with Citrus Huanglongbing.</title>
        <authorList>
            <person name="Lin H."/>
            <person name="Pietersen G."/>
            <person name="Han C."/>
            <person name="Read D.A."/>
            <person name="Lou B."/>
            <person name="Gupta G."/>
            <person name="Civerolo E.L."/>
        </authorList>
    </citation>
    <scope>NUCLEOTIDE SEQUENCE [LARGE SCALE GENOMIC DNA]</scope>
    <source>
        <strain evidence="1 2">PTSAPSY</strain>
    </source>
</reference>
<dbReference type="PATRIC" id="fig|1277257.4.peg.491"/>
<dbReference type="AlphaFoldDB" id="A0A0G3I4C6"/>
<dbReference type="EMBL" id="CP004021">
    <property type="protein sequence ID" value="AKK20085.1"/>
    <property type="molecule type" value="Genomic_DNA"/>
</dbReference>
<dbReference type="InterPro" id="IPR021229">
    <property type="entry name" value="DUF2800"/>
</dbReference>
<evidence type="ECO:0000313" key="1">
    <source>
        <dbReference type="EMBL" id="AKK20085.1"/>
    </source>
</evidence>
<dbReference type="KEGG" id="lau:G293_02265"/>
<dbReference type="Pfam" id="PF10926">
    <property type="entry name" value="DUF2800"/>
    <property type="match status" value="1"/>
</dbReference>
<dbReference type="Proteomes" id="UP000035503">
    <property type="component" value="Chromosome"/>
</dbReference>
<evidence type="ECO:0000313" key="2">
    <source>
        <dbReference type="Proteomes" id="UP000035503"/>
    </source>
</evidence>
<name>A0A0G3I4C6_LIBAF</name>
<keyword evidence="2" id="KW-1185">Reference proteome</keyword>
<accession>A0A0G3I4C6</accession>